<name>A0AAD5M939_PARTN</name>
<evidence type="ECO:0000313" key="1">
    <source>
        <dbReference type="EMBL" id="KAJ1351933.1"/>
    </source>
</evidence>
<comment type="caution">
    <text evidence="1">The sequence shown here is derived from an EMBL/GenBank/DDBJ whole genome shotgun (WGS) entry which is preliminary data.</text>
</comment>
<keyword evidence="2" id="KW-1185">Reference proteome</keyword>
<organism evidence="1 2">
    <name type="scientific">Parelaphostrongylus tenuis</name>
    <name type="common">Meningeal worm</name>
    <dbReference type="NCBI Taxonomy" id="148309"/>
    <lineage>
        <taxon>Eukaryota</taxon>
        <taxon>Metazoa</taxon>
        <taxon>Ecdysozoa</taxon>
        <taxon>Nematoda</taxon>
        <taxon>Chromadorea</taxon>
        <taxon>Rhabditida</taxon>
        <taxon>Rhabditina</taxon>
        <taxon>Rhabditomorpha</taxon>
        <taxon>Strongyloidea</taxon>
        <taxon>Metastrongylidae</taxon>
        <taxon>Parelaphostrongylus</taxon>
    </lineage>
</organism>
<evidence type="ECO:0000313" key="2">
    <source>
        <dbReference type="Proteomes" id="UP001196413"/>
    </source>
</evidence>
<dbReference type="Proteomes" id="UP001196413">
    <property type="component" value="Unassembled WGS sequence"/>
</dbReference>
<sequence length="273" mass="31833">MCKYLFRSLLESCNHLNGYRKRFTETETGTTCLITRLTELHPCYFIMVLQLFEKEIAQEQEELRNEREARGAIRRITKRDVHVLLECSLRSNGSRINRISLEKQCQKKNFRQRFNPRYEAVEAHCRCVGNIDMECIRFETPPNDETAKCVCTYDREMMVAWPCFNSSVWFDHVCPSCKEDGYCEYALKESEVIPEGLTGWSCKCRNRTSDSLLHAPYCIGKQPVEIRKLWVDDLNKTVSMTTITTPTKPTSGRPNQRAIVSNPETIKAMDFRE</sequence>
<accession>A0AAD5M939</accession>
<gene>
    <name evidence="1" type="ORF">KIN20_008112</name>
</gene>
<proteinExistence type="predicted"/>
<protein>
    <submittedName>
        <fullName evidence="1">Uncharacterized protein</fullName>
    </submittedName>
</protein>
<dbReference type="AlphaFoldDB" id="A0AAD5M939"/>
<reference evidence="1" key="1">
    <citation type="submission" date="2021-06" db="EMBL/GenBank/DDBJ databases">
        <title>Parelaphostrongylus tenuis whole genome reference sequence.</title>
        <authorList>
            <person name="Garwood T.J."/>
            <person name="Larsen P.A."/>
            <person name="Fountain-Jones N.M."/>
            <person name="Garbe J.R."/>
            <person name="Macchietto M.G."/>
            <person name="Kania S.A."/>
            <person name="Gerhold R.W."/>
            <person name="Richards J.E."/>
            <person name="Wolf T.M."/>
        </authorList>
    </citation>
    <scope>NUCLEOTIDE SEQUENCE</scope>
    <source>
        <strain evidence="1">MNPRO001-30</strain>
        <tissue evidence="1">Meninges</tissue>
    </source>
</reference>
<dbReference type="EMBL" id="JAHQIW010001263">
    <property type="protein sequence ID" value="KAJ1351933.1"/>
    <property type="molecule type" value="Genomic_DNA"/>
</dbReference>